<accession>A0A158L4P7</accession>
<sequence length="113" mass="13101">MILRIHTYMQQRDVARIVKPQLHAAVVQAHIAGERLHCSAQRWLFPDRQRQHAQIGQASRFREQQSEGLLAAQAGRLLQQPSHRIGTDHHIRIDEDLGRQLGQPQHPKRIQPH</sequence>
<dbReference type="EMBL" id="FCON02000384">
    <property type="protein sequence ID" value="SAL88262.1"/>
    <property type="molecule type" value="Genomic_DNA"/>
</dbReference>
<protein>
    <submittedName>
        <fullName evidence="1">Uncharacterized protein</fullName>
    </submittedName>
</protein>
<dbReference type="AlphaFoldDB" id="A0A158L4P7"/>
<proteinExistence type="predicted"/>
<organism evidence="1 2">
    <name type="scientific">Caballeronia choica</name>
    <dbReference type="NCBI Taxonomy" id="326476"/>
    <lineage>
        <taxon>Bacteria</taxon>
        <taxon>Pseudomonadati</taxon>
        <taxon>Pseudomonadota</taxon>
        <taxon>Betaproteobacteria</taxon>
        <taxon>Burkholderiales</taxon>
        <taxon>Burkholderiaceae</taxon>
        <taxon>Caballeronia</taxon>
    </lineage>
</organism>
<name>A0A158L4P7_9BURK</name>
<comment type="caution">
    <text evidence="1">The sequence shown here is derived from an EMBL/GenBank/DDBJ whole genome shotgun (WGS) entry which is preliminary data.</text>
</comment>
<reference evidence="1" key="1">
    <citation type="submission" date="2016-01" db="EMBL/GenBank/DDBJ databases">
        <authorList>
            <person name="Peeters C."/>
        </authorList>
    </citation>
    <scope>NUCLEOTIDE SEQUENCE [LARGE SCALE GENOMIC DNA]</scope>
    <source>
        <strain evidence="1">LMG 22940</strain>
    </source>
</reference>
<dbReference type="Proteomes" id="UP000054770">
    <property type="component" value="Unassembled WGS sequence"/>
</dbReference>
<evidence type="ECO:0000313" key="1">
    <source>
        <dbReference type="EMBL" id="SAL88262.1"/>
    </source>
</evidence>
<evidence type="ECO:0000313" key="2">
    <source>
        <dbReference type="Proteomes" id="UP000054770"/>
    </source>
</evidence>
<gene>
    <name evidence="1" type="ORF">AWB68_08718</name>
</gene>
<keyword evidence="2" id="KW-1185">Reference proteome</keyword>